<dbReference type="InterPro" id="IPR021720">
    <property type="entry name" value="Malectin_dom"/>
</dbReference>
<dbReference type="PROSITE" id="PS50011">
    <property type="entry name" value="PROTEIN_KINASE_DOM"/>
    <property type="match status" value="1"/>
</dbReference>
<proteinExistence type="predicted"/>
<protein>
    <recommendedName>
        <fullName evidence="2">non-specific serine/threonine protein kinase</fullName>
        <ecNumber evidence="2">2.7.11.1</ecNumber>
    </recommendedName>
</protein>
<keyword evidence="11 18" id="KW-0067">ATP-binding</keyword>
<keyword evidence="5" id="KW-0433">Leucine-rich repeat</keyword>
<keyword evidence="6" id="KW-0808">Transferase</keyword>
<evidence type="ECO:0000256" key="1">
    <source>
        <dbReference type="ARBA" id="ARBA00004479"/>
    </source>
</evidence>
<evidence type="ECO:0000256" key="19">
    <source>
        <dbReference type="SAM" id="Phobius"/>
    </source>
</evidence>
<evidence type="ECO:0000256" key="14">
    <source>
        <dbReference type="ARBA" id="ARBA00023170"/>
    </source>
</evidence>
<evidence type="ECO:0000256" key="4">
    <source>
        <dbReference type="ARBA" id="ARBA00022553"/>
    </source>
</evidence>
<keyword evidence="12 19" id="KW-1133">Transmembrane helix</keyword>
<evidence type="ECO:0000256" key="5">
    <source>
        <dbReference type="ARBA" id="ARBA00022614"/>
    </source>
</evidence>
<evidence type="ECO:0000256" key="17">
    <source>
        <dbReference type="ARBA" id="ARBA00048679"/>
    </source>
</evidence>
<reference evidence="21 22" key="1">
    <citation type="submission" date="2021-02" db="EMBL/GenBank/DDBJ databases">
        <title>Plant Genome Project.</title>
        <authorList>
            <person name="Zhang R.-G."/>
        </authorList>
    </citation>
    <scope>NUCLEOTIDE SEQUENCE [LARGE SCALE GENOMIC DNA]</scope>
    <source>
        <tissue evidence="21">Leaves</tissue>
    </source>
</reference>
<dbReference type="Gene3D" id="3.30.200.20">
    <property type="entry name" value="Phosphorylase Kinase, domain 1"/>
    <property type="match status" value="1"/>
</dbReference>
<dbReference type="Pfam" id="PF00560">
    <property type="entry name" value="LRR_1"/>
    <property type="match status" value="2"/>
</dbReference>
<dbReference type="EMBL" id="JAFEMO010000004">
    <property type="protein sequence ID" value="KAH7572632.1"/>
    <property type="molecule type" value="Genomic_DNA"/>
</dbReference>
<dbReference type="SUPFAM" id="SSF56112">
    <property type="entry name" value="Protein kinase-like (PK-like)"/>
    <property type="match status" value="1"/>
</dbReference>
<feature type="binding site" evidence="18">
    <location>
        <position position="797"/>
    </location>
    <ligand>
        <name>ATP</name>
        <dbReference type="ChEBI" id="CHEBI:30616"/>
    </ligand>
</feature>
<dbReference type="Proteomes" id="UP000827721">
    <property type="component" value="Unassembled WGS sequence"/>
</dbReference>
<dbReference type="PANTHER" id="PTHR48006:SF48">
    <property type="entry name" value="PROTEIN KINASE DOMAIN-CONTAINING PROTEIN"/>
    <property type="match status" value="1"/>
</dbReference>
<comment type="caution">
    <text evidence="21">The sequence shown here is derived from an EMBL/GenBank/DDBJ whole genome shotgun (WGS) entry which is preliminary data.</text>
</comment>
<evidence type="ECO:0000256" key="2">
    <source>
        <dbReference type="ARBA" id="ARBA00012513"/>
    </source>
</evidence>
<dbReference type="InterPro" id="IPR000719">
    <property type="entry name" value="Prot_kinase_dom"/>
</dbReference>
<accession>A0ABQ8I7Q3</accession>
<dbReference type="Gene3D" id="1.10.510.10">
    <property type="entry name" value="Transferase(Phosphotransferase) domain 1"/>
    <property type="match status" value="1"/>
</dbReference>
<keyword evidence="14" id="KW-0675">Receptor</keyword>
<sequence length="1054" mass="118154">MDNANQKEHISWSELKFLKQERNMDQSFLLPVLLLNLFLLCQLGSAMQSRPGAASTNSAGLPYKQNPYNRERPYSYSLNCDTDDRSRAALSRKYFVKYIAADALSTVISRLELSPAPSISRSFCNESKSLNSITINCDCSGSVCHITEIIMENVGLSGVIDEDVGKLTYLKTFDLSDNKIHDSIPDEIGKLTKLTTLDLSSNQLSGRIPNSLGNLSNLESLNLKLNLLTGGIPQSLGKLSSLVYLNLKNNKLSSEIPHELGNLSQLEYLRLDDNELYGELPPELGKLSNLEEFWVTSNNFKGKLPKDYDNLRNLLSFEVGGNYLSGPIYPFIANWTNLTSLNLMGNDFDGGLPPEIFNMTSLEYLWVSDLKEPGFAFPESANLTSAFQVILRNCSITGVIPDYIGNLSWLSTLDLSFNQLTGGIPDSFQNLSLNKMFLTENKLSGKNPAWINKVVYAKGDLSYNDFTFTEPGNEHMYQLSNNSNNVTFLDTRKINVEPKNRTNIYQIMDERCHDKKSKFHSLFINAGGEETTIGTRHYDADNSTSPFYVSPNNWAYSCSGYFQSSSSNTSDYIKNMTCGAPSLEAPLYEKARLCPQALTYYGFCLQNGNYTVKLHFAETVYAKDEDYSSLGKRVFDIYIQGTRVWKDYNIKQRARGPNKICNETFTAHVKDNLLEIRLFWAGKGSMYNPPSLNGPLISAISVTPDFRVGGLSYAQIAGITVAAIFIPLLLLALMWRIGWVGHKDLRDAQVELRGKSYTVKQVVDATRNFSSKMEIGRGQFGIVYKAELPDQTVAVKKLSPHSKQVIDQIGREVYTLKTVKHQNLVEFLDGYSKKGLHLLIYEYMEHSSLAFALFDPKSNLELDWNTRFNICLGIAKALKYLHEDSRLKIVHRNIKPSNILLDGKLNAKVSDFGLAKLYEEENMNVAIGAGDTLVYMAPEYATVKVVTDKADVYSYGIVLLEIVSGKRNADYEANQEYVYLIDTACLLHAKGKLVDLIDEKLHTYNRDQVLNILNIAMLCIDRSPTLRPTMSEVVSVLEGDKKVEDISKDATPSA</sequence>
<dbReference type="Pfam" id="PF11721">
    <property type="entry name" value="Malectin"/>
    <property type="match status" value="1"/>
</dbReference>
<comment type="subcellular location">
    <subcellularLocation>
        <location evidence="1">Membrane</location>
        <topology evidence="1">Single-pass type I membrane protein</topology>
    </subcellularLocation>
</comment>
<dbReference type="InterPro" id="IPR017441">
    <property type="entry name" value="Protein_kinase_ATP_BS"/>
</dbReference>
<evidence type="ECO:0000256" key="9">
    <source>
        <dbReference type="ARBA" id="ARBA00022737"/>
    </source>
</evidence>
<evidence type="ECO:0000256" key="7">
    <source>
        <dbReference type="ARBA" id="ARBA00022692"/>
    </source>
</evidence>
<comment type="catalytic activity">
    <reaction evidence="16">
        <text>L-threonyl-[protein] + ATP = O-phospho-L-threonyl-[protein] + ADP + H(+)</text>
        <dbReference type="Rhea" id="RHEA:46608"/>
        <dbReference type="Rhea" id="RHEA-COMP:11060"/>
        <dbReference type="Rhea" id="RHEA-COMP:11605"/>
        <dbReference type="ChEBI" id="CHEBI:15378"/>
        <dbReference type="ChEBI" id="CHEBI:30013"/>
        <dbReference type="ChEBI" id="CHEBI:30616"/>
        <dbReference type="ChEBI" id="CHEBI:61977"/>
        <dbReference type="ChEBI" id="CHEBI:456216"/>
        <dbReference type="EC" id="2.7.11.1"/>
    </reaction>
</comment>
<dbReference type="InterPro" id="IPR032675">
    <property type="entry name" value="LRR_dom_sf"/>
</dbReference>
<keyword evidence="10 18" id="KW-0547">Nucleotide-binding</keyword>
<dbReference type="PANTHER" id="PTHR48006">
    <property type="entry name" value="LEUCINE-RICH REPEAT-CONTAINING PROTEIN DDB_G0281931-RELATED"/>
    <property type="match status" value="1"/>
</dbReference>
<keyword evidence="4" id="KW-0597">Phosphoprotein</keyword>
<evidence type="ECO:0000256" key="11">
    <source>
        <dbReference type="ARBA" id="ARBA00022840"/>
    </source>
</evidence>
<gene>
    <name evidence="21" type="ORF">JRO89_XS04G0283700</name>
</gene>
<dbReference type="SMART" id="SM00369">
    <property type="entry name" value="LRR_TYP"/>
    <property type="match status" value="5"/>
</dbReference>
<keyword evidence="8" id="KW-0732">Signal</keyword>
<dbReference type="Gene3D" id="2.60.120.430">
    <property type="entry name" value="Galactose-binding lectin"/>
    <property type="match status" value="1"/>
</dbReference>
<dbReference type="InterPro" id="IPR001611">
    <property type="entry name" value="Leu-rich_rpt"/>
</dbReference>
<keyword evidence="3" id="KW-0418">Kinase</keyword>
<keyword evidence="7 19" id="KW-0812">Transmembrane</keyword>
<keyword evidence="9" id="KW-0677">Repeat</keyword>
<feature type="transmembrane region" description="Helical" evidence="19">
    <location>
        <begin position="713"/>
        <end position="735"/>
    </location>
</feature>
<dbReference type="EC" id="2.7.11.1" evidence="2"/>
<evidence type="ECO:0000256" key="15">
    <source>
        <dbReference type="ARBA" id="ARBA00023180"/>
    </source>
</evidence>
<evidence type="ECO:0000313" key="22">
    <source>
        <dbReference type="Proteomes" id="UP000827721"/>
    </source>
</evidence>
<dbReference type="Pfam" id="PF13855">
    <property type="entry name" value="LRR_8"/>
    <property type="match status" value="2"/>
</dbReference>
<dbReference type="PRINTS" id="PR00019">
    <property type="entry name" value="LEURICHRPT"/>
</dbReference>
<evidence type="ECO:0000256" key="18">
    <source>
        <dbReference type="PROSITE-ProRule" id="PRU10141"/>
    </source>
</evidence>
<evidence type="ECO:0000256" key="13">
    <source>
        <dbReference type="ARBA" id="ARBA00023136"/>
    </source>
</evidence>
<dbReference type="InterPro" id="IPR003591">
    <property type="entry name" value="Leu-rich_rpt_typical-subtyp"/>
</dbReference>
<keyword evidence="3" id="KW-0723">Serine/threonine-protein kinase</keyword>
<evidence type="ECO:0000256" key="16">
    <source>
        <dbReference type="ARBA" id="ARBA00047899"/>
    </source>
</evidence>
<dbReference type="Gene3D" id="3.80.10.10">
    <property type="entry name" value="Ribonuclease Inhibitor"/>
    <property type="match status" value="2"/>
</dbReference>
<keyword evidence="15" id="KW-0325">Glycoprotein</keyword>
<dbReference type="CDD" id="cd14066">
    <property type="entry name" value="STKc_IRAK"/>
    <property type="match status" value="1"/>
</dbReference>
<organism evidence="21 22">
    <name type="scientific">Xanthoceras sorbifolium</name>
    <dbReference type="NCBI Taxonomy" id="99658"/>
    <lineage>
        <taxon>Eukaryota</taxon>
        <taxon>Viridiplantae</taxon>
        <taxon>Streptophyta</taxon>
        <taxon>Embryophyta</taxon>
        <taxon>Tracheophyta</taxon>
        <taxon>Spermatophyta</taxon>
        <taxon>Magnoliopsida</taxon>
        <taxon>eudicotyledons</taxon>
        <taxon>Gunneridae</taxon>
        <taxon>Pentapetalae</taxon>
        <taxon>rosids</taxon>
        <taxon>malvids</taxon>
        <taxon>Sapindales</taxon>
        <taxon>Sapindaceae</taxon>
        <taxon>Xanthoceroideae</taxon>
        <taxon>Xanthoceras</taxon>
    </lineage>
</organism>
<dbReference type="SUPFAM" id="SSF52058">
    <property type="entry name" value="L domain-like"/>
    <property type="match status" value="1"/>
</dbReference>
<evidence type="ECO:0000256" key="3">
    <source>
        <dbReference type="ARBA" id="ARBA00022527"/>
    </source>
</evidence>
<dbReference type="InterPro" id="IPR011009">
    <property type="entry name" value="Kinase-like_dom_sf"/>
</dbReference>
<keyword evidence="22" id="KW-1185">Reference proteome</keyword>
<feature type="domain" description="Protein kinase" evidence="20">
    <location>
        <begin position="769"/>
        <end position="1043"/>
    </location>
</feature>
<evidence type="ECO:0000259" key="20">
    <source>
        <dbReference type="PROSITE" id="PS50011"/>
    </source>
</evidence>
<name>A0ABQ8I7Q3_9ROSI</name>
<comment type="catalytic activity">
    <reaction evidence="17">
        <text>L-seryl-[protein] + ATP = O-phospho-L-seryl-[protein] + ADP + H(+)</text>
        <dbReference type="Rhea" id="RHEA:17989"/>
        <dbReference type="Rhea" id="RHEA-COMP:9863"/>
        <dbReference type="Rhea" id="RHEA-COMP:11604"/>
        <dbReference type="ChEBI" id="CHEBI:15378"/>
        <dbReference type="ChEBI" id="CHEBI:29999"/>
        <dbReference type="ChEBI" id="CHEBI:30616"/>
        <dbReference type="ChEBI" id="CHEBI:83421"/>
        <dbReference type="ChEBI" id="CHEBI:456216"/>
        <dbReference type="EC" id="2.7.11.1"/>
    </reaction>
</comment>
<dbReference type="SMART" id="SM00365">
    <property type="entry name" value="LRR_SD22"/>
    <property type="match status" value="4"/>
</dbReference>
<evidence type="ECO:0000256" key="10">
    <source>
        <dbReference type="ARBA" id="ARBA00022741"/>
    </source>
</evidence>
<dbReference type="InterPro" id="IPR051824">
    <property type="entry name" value="LRR_Rcpt-Like_S/T_Kinase"/>
</dbReference>
<evidence type="ECO:0000256" key="12">
    <source>
        <dbReference type="ARBA" id="ARBA00022989"/>
    </source>
</evidence>
<dbReference type="Pfam" id="PF00069">
    <property type="entry name" value="Pkinase"/>
    <property type="match status" value="1"/>
</dbReference>
<evidence type="ECO:0000256" key="8">
    <source>
        <dbReference type="ARBA" id="ARBA00022729"/>
    </source>
</evidence>
<evidence type="ECO:0000256" key="6">
    <source>
        <dbReference type="ARBA" id="ARBA00022679"/>
    </source>
</evidence>
<keyword evidence="13 19" id="KW-0472">Membrane</keyword>
<evidence type="ECO:0000313" key="21">
    <source>
        <dbReference type="EMBL" id="KAH7572632.1"/>
    </source>
</evidence>
<dbReference type="PROSITE" id="PS51450">
    <property type="entry name" value="LRR"/>
    <property type="match status" value="1"/>
</dbReference>
<dbReference type="PROSITE" id="PS00107">
    <property type="entry name" value="PROTEIN_KINASE_ATP"/>
    <property type="match status" value="1"/>
</dbReference>